<dbReference type="GO" id="GO:0004553">
    <property type="term" value="F:hydrolase activity, hydrolyzing O-glycosyl compounds"/>
    <property type="evidence" value="ECO:0007669"/>
    <property type="project" value="InterPro"/>
</dbReference>
<dbReference type="Pfam" id="PF04616">
    <property type="entry name" value="Glyco_hydro_43"/>
    <property type="match status" value="1"/>
</dbReference>
<dbReference type="InterPro" id="IPR013320">
    <property type="entry name" value="ConA-like_dom_sf"/>
</dbReference>
<keyword evidence="3 6" id="KW-0326">Glycosidase</keyword>
<feature type="site" description="Important for catalytic activity, responsible for pKa modulation of the active site Glu and correct orientation of both the proton donor and substrate" evidence="5">
    <location>
        <position position="135"/>
    </location>
</feature>
<dbReference type="InterPro" id="IPR051795">
    <property type="entry name" value="Glycosyl_Hydrlase_43"/>
</dbReference>
<evidence type="ECO:0000256" key="1">
    <source>
        <dbReference type="ARBA" id="ARBA00009865"/>
    </source>
</evidence>
<evidence type="ECO:0000256" key="3">
    <source>
        <dbReference type="ARBA" id="ARBA00023295"/>
    </source>
</evidence>
<reference evidence="8 9" key="1">
    <citation type="submission" date="2018-12" db="EMBL/GenBank/DDBJ databases">
        <title>The Draft Genome Sequence of the Soil Bacterium Pedobacter tournemirensis R1.</title>
        <authorList>
            <person name="He J."/>
        </authorList>
    </citation>
    <scope>NUCLEOTIDE SEQUENCE [LARGE SCALE GENOMIC DNA]</scope>
    <source>
        <strain evidence="8 9">R1</strain>
    </source>
</reference>
<dbReference type="Pfam" id="PF17851">
    <property type="entry name" value="GH43_C2"/>
    <property type="match status" value="1"/>
</dbReference>
<dbReference type="SUPFAM" id="SSF49899">
    <property type="entry name" value="Concanavalin A-like lectins/glucanases"/>
    <property type="match status" value="1"/>
</dbReference>
<comment type="similarity">
    <text evidence="1 6">Belongs to the glycosyl hydrolase 43 family.</text>
</comment>
<organism evidence="8 9">
    <name type="scientific">Arcticibacter tournemirensis</name>
    <dbReference type="NCBI Taxonomy" id="699437"/>
    <lineage>
        <taxon>Bacteria</taxon>
        <taxon>Pseudomonadati</taxon>
        <taxon>Bacteroidota</taxon>
        <taxon>Sphingobacteriia</taxon>
        <taxon>Sphingobacteriales</taxon>
        <taxon>Sphingobacteriaceae</taxon>
        <taxon>Arcticibacter</taxon>
    </lineage>
</organism>
<evidence type="ECO:0000256" key="5">
    <source>
        <dbReference type="PIRSR" id="PIRSR606710-2"/>
    </source>
</evidence>
<dbReference type="PANTHER" id="PTHR42812">
    <property type="entry name" value="BETA-XYLOSIDASE"/>
    <property type="match status" value="1"/>
</dbReference>
<dbReference type="Gene3D" id="2.115.10.20">
    <property type="entry name" value="Glycosyl hydrolase domain, family 43"/>
    <property type="match status" value="1"/>
</dbReference>
<dbReference type="PANTHER" id="PTHR42812:SF5">
    <property type="entry name" value="ENDO-ARABINASE"/>
    <property type="match status" value="1"/>
</dbReference>
<keyword evidence="2 6" id="KW-0378">Hydrolase</keyword>
<evidence type="ECO:0000256" key="6">
    <source>
        <dbReference type="RuleBase" id="RU361187"/>
    </source>
</evidence>
<accession>A0A4Q0M309</accession>
<protein>
    <submittedName>
        <fullName evidence="8">Glycoside hydrolase</fullName>
    </submittedName>
</protein>
<evidence type="ECO:0000313" key="8">
    <source>
        <dbReference type="EMBL" id="RXF67195.1"/>
    </source>
</evidence>
<dbReference type="InterPro" id="IPR023296">
    <property type="entry name" value="Glyco_hydro_beta-prop_sf"/>
</dbReference>
<evidence type="ECO:0000256" key="4">
    <source>
        <dbReference type="PIRSR" id="PIRSR606710-1"/>
    </source>
</evidence>
<dbReference type="InterPro" id="IPR006710">
    <property type="entry name" value="Glyco_hydro_43"/>
</dbReference>
<dbReference type="InterPro" id="IPR041542">
    <property type="entry name" value="GH43_C2"/>
</dbReference>
<feature type="active site" description="Proton acceptor" evidence="4">
    <location>
        <position position="29"/>
    </location>
</feature>
<evidence type="ECO:0000256" key="2">
    <source>
        <dbReference type="ARBA" id="ARBA00022801"/>
    </source>
</evidence>
<evidence type="ECO:0000313" key="9">
    <source>
        <dbReference type="Proteomes" id="UP000290848"/>
    </source>
</evidence>
<sequence>MFFFLIVIFSLNKQALKAQQLVLPGDNPDPSVVKIGDTYWASATTSNWMPAYPLFKSKDLVNWKMEGSIFNKLPEWADYYFWAPEVTYDKGKVYVYYTAHKKNGNLCVGIASADKPEGPYRDHGPLICQEAGSIDAFPMRDENGKLHIIWKEDGNSVGKPTPIWISEMNEERTALIGEKRELFRNEQPWEANLVEGASMIKHGEYFYAFYAAAGCCGSGCTYVSGVARSKSLFGPWEKYDKNPILVSNDKWKCPGHGTPVEKGGKFYFLYHGYDTKSGAFAGRQGLLQEFTFTPDGWIRFIDAPSGRSAIVPQSISDEFKGKGLSELWQWSVFQNLDYKLTKGNLELSALPVVSGAYIGQKTYTADYTADAVVSAARSTAETGIAAIGDDNNIVSMSVAGDTLRVSVIKRGNAAFMMEKTVKTKDKLHLRMQVKNGKDITFLYSTTGKDFKVFNDESIDATFLPPWDRAIRAGLVSKGSPDKKAVVESFSLKSVAE</sequence>
<dbReference type="AlphaFoldDB" id="A0A4Q0M309"/>
<feature type="domain" description="Beta-xylosidase C-terminal Concanavalin A-like" evidence="7">
    <location>
        <begin position="316"/>
        <end position="462"/>
    </location>
</feature>
<evidence type="ECO:0000259" key="7">
    <source>
        <dbReference type="Pfam" id="PF17851"/>
    </source>
</evidence>
<dbReference type="Gene3D" id="2.60.120.200">
    <property type="match status" value="1"/>
</dbReference>
<gene>
    <name evidence="8" type="ORF">EKH83_20570</name>
</gene>
<feature type="active site" description="Proton donor" evidence="4">
    <location>
        <position position="195"/>
    </location>
</feature>
<dbReference type="GO" id="GO:0005975">
    <property type="term" value="P:carbohydrate metabolic process"/>
    <property type="evidence" value="ECO:0007669"/>
    <property type="project" value="InterPro"/>
</dbReference>
<proteinExistence type="inferred from homology"/>
<dbReference type="SUPFAM" id="SSF75005">
    <property type="entry name" value="Arabinanase/levansucrase/invertase"/>
    <property type="match status" value="1"/>
</dbReference>
<dbReference type="EMBL" id="RXOC01000020">
    <property type="protein sequence ID" value="RXF67195.1"/>
    <property type="molecule type" value="Genomic_DNA"/>
</dbReference>
<name>A0A4Q0M309_9SPHI</name>
<dbReference type="Proteomes" id="UP000290848">
    <property type="component" value="Unassembled WGS sequence"/>
</dbReference>
<comment type="caution">
    <text evidence="8">The sequence shown here is derived from an EMBL/GenBank/DDBJ whole genome shotgun (WGS) entry which is preliminary data.</text>
</comment>
<dbReference type="CDD" id="cd08999">
    <property type="entry name" value="GH43_ABN-like"/>
    <property type="match status" value="1"/>
</dbReference>